<dbReference type="Proteomes" id="UP001642484">
    <property type="component" value="Unassembled WGS sequence"/>
</dbReference>
<feature type="region of interest" description="Disordered" evidence="1">
    <location>
        <begin position="419"/>
        <end position="446"/>
    </location>
</feature>
<accession>A0ABP0SB69</accession>
<evidence type="ECO:0000313" key="2">
    <source>
        <dbReference type="EMBL" id="CAK9109615.1"/>
    </source>
</evidence>
<dbReference type="EMBL" id="CAXAMN010027250">
    <property type="protein sequence ID" value="CAK9109615.1"/>
    <property type="molecule type" value="Genomic_DNA"/>
</dbReference>
<protein>
    <submittedName>
        <fullName evidence="2">Uncharacterized protein</fullName>
    </submittedName>
</protein>
<evidence type="ECO:0000313" key="3">
    <source>
        <dbReference type="Proteomes" id="UP001642484"/>
    </source>
</evidence>
<keyword evidence="3" id="KW-1185">Reference proteome</keyword>
<comment type="caution">
    <text evidence="2">The sequence shown here is derived from an EMBL/GenBank/DDBJ whole genome shotgun (WGS) entry which is preliminary data.</text>
</comment>
<organism evidence="2 3">
    <name type="scientific">Durusdinium trenchii</name>
    <dbReference type="NCBI Taxonomy" id="1381693"/>
    <lineage>
        <taxon>Eukaryota</taxon>
        <taxon>Sar</taxon>
        <taxon>Alveolata</taxon>
        <taxon>Dinophyceae</taxon>
        <taxon>Suessiales</taxon>
        <taxon>Symbiodiniaceae</taxon>
        <taxon>Durusdinium</taxon>
    </lineage>
</organism>
<sequence>MASSVESSRAPVFSTLASSVSSGTHKIILTASHSAARADSHARRLGEKIAVTSKQFLSTAMERLGDSQSRFWHSNLPPLPEGLRDCPEGSVDIVLPSSDAERLECLRDLGRTMQGGSILVLGRRRLYPVRPDHQENVGNVNAESCSAALDALADAIAQELLDQGFGLTSSGVNTLMCRRGTLGVNSHLEEDDTPSPEHLQRLKERKIDQAVLRALAEECAVNISVSPGMQLVVERGLPPVLLQPTFVICIGGGQVRVLTFAFIGEPVTGDRPDRKRTPFSIRLATDNLLPSATSAFSIRSAKLKYAAHGVDPAVQTTLDMIVLLEEELFAANEAGDWQKLAALEPVLLEEDLVDAEPKEIERRRMESESWLSQTEIAEGYGSATVAAAPANSAQLPGLPQKASRRLSWLLHRFAPRQHLASEESETPAHGETSIGLAGSVYGNEGL</sequence>
<gene>
    <name evidence="2" type="ORF">CCMP2556_LOCUS51002</name>
</gene>
<evidence type="ECO:0000256" key="1">
    <source>
        <dbReference type="SAM" id="MobiDB-lite"/>
    </source>
</evidence>
<proteinExistence type="predicted"/>
<name>A0ABP0SB69_9DINO</name>
<reference evidence="2 3" key="1">
    <citation type="submission" date="2024-02" db="EMBL/GenBank/DDBJ databases">
        <authorList>
            <person name="Chen Y."/>
            <person name="Shah S."/>
            <person name="Dougan E. K."/>
            <person name="Thang M."/>
            <person name="Chan C."/>
        </authorList>
    </citation>
    <scope>NUCLEOTIDE SEQUENCE [LARGE SCALE GENOMIC DNA]</scope>
</reference>